<dbReference type="Pfam" id="PF00535">
    <property type="entry name" value="Glycos_transf_2"/>
    <property type="match status" value="1"/>
</dbReference>
<evidence type="ECO:0000313" key="2">
    <source>
        <dbReference type="EMBL" id="ABB31161.1"/>
    </source>
</evidence>
<dbReference type="Gene3D" id="3.90.550.10">
    <property type="entry name" value="Spore Coat Polysaccharide Biosynthesis Protein SpsA, Chain A"/>
    <property type="match status" value="1"/>
</dbReference>
<sequence length="355" mass="39323">MTPFTVDILIPIWNRPVETRNCLVTLMETTPSARLILIDNGSDRETERLLEEFSEILGERALFLKTSANQGFVRAVNRSLAQVEAPYAVVMQNTTLVTRGWLEPMVELADSRPDAGIIVPRLELEDGQGRRPKAAPPAGPVTEVSHGSFAASMVRRELVERQGGFDEELDGGPWCLRDYSRRAFRNGFLTLALDGAVVTYAEEVPLGSVARREETVRRSAETCRARWGREDAFCIYFPKDAEPEAVHGKLDVILRGARMGQCFTLILHPGLHKSLMETGHAPLHSNIALAPLPRFFATGEIRKIIGKLASVRGDTVTVAGVDGLSIPGVEGARSFSWLADEIRRRHESLYRPESP</sequence>
<dbReference type="EMBL" id="CP000148">
    <property type="protein sequence ID" value="ABB31161.1"/>
    <property type="molecule type" value="Genomic_DNA"/>
</dbReference>
<dbReference type="STRING" id="269799.Gmet_0919"/>
<keyword evidence="3" id="KW-1185">Reference proteome</keyword>
<reference evidence="2 3" key="2">
    <citation type="journal article" date="2009" name="BMC Microbiol.">
        <title>The genome sequence of Geobacter metallireducens: features of metabolism, physiology and regulation common and dissimilar to Geobacter sulfurreducens.</title>
        <authorList>
            <person name="Aklujkar M."/>
            <person name="Krushkal J."/>
            <person name="DiBartolo G."/>
            <person name="Lapidus A."/>
            <person name="Land M.L."/>
            <person name="Lovley D.R."/>
        </authorList>
    </citation>
    <scope>NUCLEOTIDE SEQUENCE [LARGE SCALE GENOMIC DNA]</scope>
    <source>
        <strain evidence="3">ATCC 53774 / DSM 7210 / GS-15</strain>
    </source>
</reference>
<dbReference type="PANTHER" id="PTHR43179:SF7">
    <property type="entry name" value="RHAMNOSYLTRANSFERASE WBBL"/>
    <property type="match status" value="1"/>
</dbReference>
<dbReference type="AlphaFoldDB" id="Q39X63"/>
<dbReference type="InterPro" id="IPR001173">
    <property type="entry name" value="Glyco_trans_2-like"/>
</dbReference>
<organism evidence="2 3">
    <name type="scientific">Geobacter metallireducens (strain ATCC 53774 / DSM 7210 / GS-15)</name>
    <dbReference type="NCBI Taxonomy" id="269799"/>
    <lineage>
        <taxon>Bacteria</taxon>
        <taxon>Pseudomonadati</taxon>
        <taxon>Thermodesulfobacteriota</taxon>
        <taxon>Desulfuromonadia</taxon>
        <taxon>Geobacterales</taxon>
        <taxon>Geobacteraceae</taxon>
        <taxon>Geobacter</taxon>
    </lineage>
</organism>
<dbReference type="eggNOG" id="COG1216">
    <property type="taxonomic scope" value="Bacteria"/>
</dbReference>
<dbReference type="HOGENOM" id="CLU_823260_0_0_7"/>
<gene>
    <name evidence="2" type="ordered locus">Gmet_0919</name>
</gene>
<dbReference type="CAZy" id="GT2">
    <property type="family name" value="Glycosyltransferase Family 2"/>
</dbReference>
<dbReference type="RefSeq" id="WP_011365745.1">
    <property type="nucleotide sequence ID" value="NC_007517.1"/>
</dbReference>
<dbReference type="GO" id="GO:0016740">
    <property type="term" value="F:transferase activity"/>
    <property type="evidence" value="ECO:0007669"/>
    <property type="project" value="UniProtKB-KW"/>
</dbReference>
<protein>
    <submittedName>
        <fullName evidence="2">Glycosyltransferase</fullName>
    </submittedName>
</protein>
<dbReference type="PANTHER" id="PTHR43179">
    <property type="entry name" value="RHAMNOSYLTRANSFERASE WBBL"/>
    <property type="match status" value="1"/>
</dbReference>
<dbReference type="KEGG" id="gme:Gmet_0919"/>
<proteinExistence type="predicted"/>
<dbReference type="SMR" id="Q39X63"/>
<keyword evidence="2" id="KW-0808">Transferase</keyword>
<name>Q39X63_GEOMG</name>
<accession>Q39X63</accession>
<dbReference type="InterPro" id="IPR029044">
    <property type="entry name" value="Nucleotide-diphossugar_trans"/>
</dbReference>
<feature type="domain" description="Glycosyltransferase 2-like" evidence="1">
    <location>
        <begin position="8"/>
        <end position="134"/>
    </location>
</feature>
<reference evidence="2 3" key="1">
    <citation type="submission" date="2005-10" db="EMBL/GenBank/DDBJ databases">
        <title>Complete sequence of Geobacter metallireducens GS-15.</title>
        <authorList>
            <consortium name="US DOE Joint Genome Institute"/>
            <person name="Copeland A."/>
            <person name="Lucas S."/>
            <person name="Lapidus A."/>
            <person name="Barry K."/>
            <person name="Detter J.C."/>
            <person name="Glavina T."/>
            <person name="Hammon N."/>
            <person name="Israni S."/>
            <person name="Pitluck S."/>
            <person name="Di Bartolo G."/>
            <person name="Chain P."/>
            <person name="Schmutz J."/>
            <person name="Larimer F."/>
            <person name="Land M."/>
            <person name="Kyrpides N."/>
            <person name="Ivanova N."/>
            <person name="Richardson P."/>
        </authorList>
    </citation>
    <scope>NUCLEOTIDE SEQUENCE [LARGE SCALE GENOMIC DNA]</scope>
    <source>
        <strain evidence="3">ATCC 53774 / DSM 7210 / GS-15</strain>
    </source>
</reference>
<evidence type="ECO:0000259" key="1">
    <source>
        <dbReference type="Pfam" id="PF00535"/>
    </source>
</evidence>
<dbReference type="SUPFAM" id="SSF53448">
    <property type="entry name" value="Nucleotide-diphospho-sugar transferases"/>
    <property type="match status" value="1"/>
</dbReference>
<dbReference type="Proteomes" id="UP000007073">
    <property type="component" value="Chromosome"/>
</dbReference>
<evidence type="ECO:0000313" key="3">
    <source>
        <dbReference type="Proteomes" id="UP000007073"/>
    </source>
</evidence>